<evidence type="ECO:0000313" key="8">
    <source>
        <dbReference type="Proteomes" id="UP001152523"/>
    </source>
</evidence>
<dbReference type="PROSITE" id="PS00587">
    <property type="entry name" value="GLYCOSYL_HYDROL_F17"/>
    <property type="match status" value="1"/>
</dbReference>
<evidence type="ECO:0000256" key="3">
    <source>
        <dbReference type="ARBA" id="ARBA00023295"/>
    </source>
</evidence>
<feature type="chain" id="PRO_5043897400" description="Glucan endo-1,3-beta-D-glucosidase" evidence="6">
    <location>
        <begin position="20"/>
        <end position="342"/>
    </location>
</feature>
<name>A0AAV0EDC7_9ASTE</name>
<comment type="caution">
    <text evidence="7">The sequence shown here is derived from an EMBL/GenBank/DDBJ whole genome shotgun (WGS) entry which is preliminary data.</text>
</comment>
<dbReference type="Pfam" id="PF00332">
    <property type="entry name" value="Glyco_hydro_17"/>
    <property type="match status" value="1"/>
</dbReference>
<dbReference type="FunFam" id="3.20.20.80:FF:000010">
    <property type="entry name" value="glucan endo-1,3-beta-glucosidase, basic"/>
    <property type="match status" value="1"/>
</dbReference>
<feature type="signal peptide" evidence="6">
    <location>
        <begin position="1"/>
        <end position="19"/>
    </location>
</feature>
<proteinExistence type="inferred from homology"/>
<evidence type="ECO:0000256" key="2">
    <source>
        <dbReference type="ARBA" id="ARBA00022801"/>
    </source>
</evidence>
<dbReference type="Gene3D" id="3.20.20.80">
    <property type="entry name" value="Glycosidases"/>
    <property type="match status" value="1"/>
</dbReference>
<evidence type="ECO:0000256" key="1">
    <source>
        <dbReference type="ARBA" id="ARBA00008773"/>
    </source>
</evidence>
<evidence type="ECO:0000256" key="6">
    <source>
        <dbReference type="SAM" id="SignalP"/>
    </source>
</evidence>
<dbReference type="GO" id="GO:0005975">
    <property type="term" value="P:carbohydrate metabolic process"/>
    <property type="evidence" value="ECO:0007669"/>
    <property type="project" value="InterPro"/>
</dbReference>
<organism evidence="7 8">
    <name type="scientific">Cuscuta epithymum</name>
    <dbReference type="NCBI Taxonomy" id="186058"/>
    <lineage>
        <taxon>Eukaryota</taxon>
        <taxon>Viridiplantae</taxon>
        <taxon>Streptophyta</taxon>
        <taxon>Embryophyta</taxon>
        <taxon>Tracheophyta</taxon>
        <taxon>Spermatophyta</taxon>
        <taxon>Magnoliopsida</taxon>
        <taxon>eudicotyledons</taxon>
        <taxon>Gunneridae</taxon>
        <taxon>Pentapetalae</taxon>
        <taxon>asterids</taxon>
        <taxon>lamiids</taxon>
        <taxon>Solanales</taxon>
        <taxon>Convolvulaceae</taxon>
        <taxon>Cuscuteae</taxon>
        <taxon>Cuscuta</taxon>
        <taxon>Cuscuta subgen. Cuscuta</taxon>
    </lineage>
</organism>
<dbReference type="InterPro" id="IPR017853">
    <property type="entry name" value="GH"/>
</dbReference>
<protein>
    <recommendedName>
        <fullName evidence="9">Glucan endo-1,3-beta-D-glucosidase</fullName>
    </recommendedName>
</protein>
<dbReference type="EMBL" id="CAMAPF010000924">
    <property type="protein sequence ID" value="CAH9122208.1"/>
    <property type="molecule type" value="Genomic_DNA"/>
</dbReference>
<keyword evidence="6" id="KW-0732">Signal</keyword>
<evidence type="ECO:0008006" key="9">
    <source>
        <dbReference type="Google" id="ProtNLM"/>
    </source>
</evidence>
<keyword evidence="2 5" id="KW-0378">Hydrolase</keyword>
<dbReference type="Proteomes" id="UP001152523">
    <property type="component" value="Unassembled WGS sequence"/>
</dbReference>
<dbReference type="GO" id="GO:0004553">
    <property type="term" value="F:hydrolase activity, hydrolyzing O-glycosyl compounds"/>
    <property type="evidence" value="ECO:0007669"/>
    <property type="project" value="InterPro"/>
</dbReference>
<evidence type="ECO:0000313" key="7">
    <source>
        <dbReference type="EMBL" id="CAH9122208.1"/>
    </source>
</evidence>
<dbReference type="PANTHER" id="PTHR32227">
    <property type="entry name" value="GLUCAN ENDO-1,3-BETA-GLUCOSIDASE BG1-RELATED-RELATED"/>
    <property type="match status" value="1"/>
</dbReference>
<accession>A0AAV0EDC7</accession>
<evidence type="ECO:0000256" key="4">
    <source>
        <dbReference type="RuleBase" id="RU004335"/>
    </source>
</evidence>
<reference evidence="7" key="1">
    <citation type="submission" date="2022-07" db="EMBL/GenBank/DDBJ databases">
        <authorList>
            <person name="Macas J."/>
            <person name="Novak P."/>
            <person name="Neumann P."/>
        </authorList>
    </citation>
    <scope>NUCLEOTIDE SEQUENCE</scope>
</reference>
<keyword evidence="8" id="KW-1185">Reference proteome</keyword>
<dbReference type="SUPFAM" id="SSF51445">
    <property type="entry name" value="(Trans)glycosidases"/>
    <property type="match status" value="1"/>
</dbReference>
<sequence>MAVTFFLLGFLMVLAISDAHEGIGICYGTLGSDLVQASEVIQLYNTINVTKMRLYNPNDAVLQALRGSNIQLMLGVPNEDLMRLASDTDYSYQWVHQNVQSHWPEVRFRYIYVGNEISPLKPDTAWVANYVLPAMKNIHTAVLSAGLQNNIKVSTSIDMTLLSNSFPPSEGQFHVELTSYIQPIVEFLRSTNSPLLVNVYPYFTHTQNPADVSLNYALFTSQAVEVWDGGYGYHNLFDAMLDATYAAIAHVRGDNVDIVVSESGWPSAGGVAATPENALKYNQNLIRHIKGGSGTPRRPNKTIETYLFAMFDENSKSGAELERHFGLFSSNKMAKYPIDFSG</sequence>
<comment type="similarity">
    <text evidence="1 4">Belongs to the glycosyl hydrolase 17 family.</text>
</comment>
<dbReference type="InterPro" id="IPR000490">
    <property type="entry name" value="Glyco_hydro_17"/>
</dbReference>
<dbReference type="AlphaFoldDB" id="A0AAV0EDC7"/>
<gene>
    <name evidence="7" type="ORF">CEPIT_LOCUS24300</name>
</gene>
<dbReference type="InterPro" id="IPR044965">
    <property type="entry name" value="Glyco_hydro_17_plant"/>
</dbReference>
<keyword evidence="3 5" id="KW-0326">Glycosidase</keyword>
<evidence type="ECO:0000256" key="5">
    <source>
        <dbReference type="RuleBase" id="RU004336"/>
    </source>
</evidence>